<keyword evidence="7" id="KW-0408">Iron</keyword>
<evidence type="ECO:0000256" key="5">
    <source>
        <dbReference type="ARBA" id="ARBA00022723"/>
    </source>
</evidence>
<dbReference type="RefSeq" id="WP_308481245.1">
    <property type="nucleotide sequence ID" value="NZ_OY726397.1"/>
</dbReference>
<reference evidence="11 12" key="1">
    <citation type="submission" date="2023-08" db="EMBL/GenBank/DDBJ databases">
        <authorList>
            <person name="Folkvardsen B D."/>
            <person name="Norman A."/>
        </authorList>
    </citation>
    <scope>NUCLEOTIDE SEQUENCE [LARGE SCALE GENOMIC DNA]</scope>
    <source>
        <strain evidence="11 12">Mu0053</strain>
    </source>
</reference>
<keyword evidence="12" id="KW-1185">Reference proteome</keyword>
<keyword evidence="3" id="KW-0963">Cytoplasm</keyword>
<keyword evidence="10" id="KW-0804">Transcription</keyword>
<dbReference type="PANTHER" id="PTHR33202:SF18">
    <property type="entry name" value="TRANSCRIPTIONAL REGULATOR FURA"/>
    <property type="match status" value="1"/>
</dbReference>
<keyword evidence="4" id="KW-0678">Repressor</keyword>
<evidence type="ECO:0000256" key="6">
    <source>
        <dbReference type="ARBA" id="ARBA00022833"/>
    </source>
</evidence>
<dbReference type="InterPro" id="IPR002481">
    <property type="entry name" value="FUR"/>
</dbReference>
<comment type="similarity">
    <text evidence="2">Belongs to the Fur family.</text>
</comment>
<dbReference type="InterPro" id="IPR036390">
    <property type="entry name" value="WH_DNA-bd_sf"/>
</dbReference>
<organism evidence="11 12">
    <name type="scientific">[Mycobacterium] burgundiense</name>
    <dbReference type="NCBI Taxonomy" id="3064286"/>
    <lineage>
        <taxon>Bacteria</taxon>
        <taxon>Bacillati</taxon>
        <taxon>Actinomycetota</taxon>
        <taxon>Actinomycetes</taxon>
        <taxon>Mycobacteriales</taxon>
        <taxon>Mycobacteriaceae</taxon>
        <taxon>Mycolicibacterium</taxon>
    </lineage>
</organism>
<keyword evidence="5" id="KW-0479">Metal-binding</keyword>
<sequence length="137" mass="15176">MTLWRDELRRVGLRVTQPRLAVLAEVQMRPHSDVEAIAAGARKRIGSLSTQAVYDVLYALTDAGLLRRIEPARSPVRFELETGDNHHHLVCRSCGAIVDSHCATGQAPCLHTDNDAGFRIDEAEVTFWGVCPNCQVQ</sequence>
<accession>A0ABM9LEK3</accession>
<keyword evidence="9" id="KW-0238">DNA-binding</keyword>
<dbReference type="CDD" id="cd07153">
    <property type="entry name" value="Fur_like"/>
    <property type="match status" value="1"/>
</dbReference>
<proteinExistence type="inferred from homology"/>
<evidence type="ECO:0000256" key="4">
    <source>
        <dbReference type="ARBA" id="ARBA00022491"/>
    </source>
</evidence>
<protein>
    <submittedName>
        <fullName evidence="11">Fur family transcriptional regulator</fullName>
    </submittedName>
</protein>
<keyword evidence="8" id="KW-0805">Transcription regulation</keyword>
<dbReference type="SUPFAM" id="SSF46785">
    <property type="entry name" value="Winged helix' DNA-binding domain"/>
    <property type="match status" value="1"/>
</dbReference>
<dbReference type="Gene3D" id="1.10.10.10">
    <property type="entry name" value="Winged helix-like DNA-binding domain superfamily/Winged helix DNA-binding domain"/>
    <property type="match status" value="1"/>
</dbReference>
<evidence type="ECO:0000256" key="10">
    <source>
        <dbReference type="ARBA" id="ARBA00023163"/>
    </source>
</evidence>
<evidence type="ECO:0000256" key="9">
    <source>
        <dbReference type="ARBA" id="ARBA00023125"/>
    </source>
</evidence>
<dbReference type="InterPro" id="IPR036388">
    <property type="entry name" value="WH-like_DNA-bd_sf"/>
</dbReference>
<dbReference type="Gene3D" id="3.30.1490.190">
    <property type="match status" value="1"/>
</dbReference>
<keyword evidence="6" id="KW-0862">Zinc</keyword>
<dbReference type="EMBL" id="OY726397">
    <property type="protein sequence ID" value="CAJ1497647.1"/>
    <property type="molecule type" value="Genomic_DNA"/>
</dbReference>
<evidence type="ECO:0000256" key="8">
    <source>
        <dbReference type="ARBA" id="ARBA00023015"/>
    </source>
</evidence>
<evidence type="ECO:0000256" key="2">
    <source>
        <dbReference type="ARBA" id="ARBA00007957"/>
    </source>
</evidence>
<evidence type="ECO:0000313" key="11">
    <source>
        <dbReference type="EMBL" id="CAJ1497647.1"/>
    </source>
</evidence>
<dbReference type="InterPro" id="IPR043135">
    <property type="entry name" value="Fur_C"/>
</dbReference>
<dbReference type="Pfam" id="PF01475">
    <property type="entry name" value="FUR"/>
    <property type="match status" value="1"/>
</dbReference>
<name>A0ABM9LEK3_9MYCO</name>
<comment type="subcellular location">
    <subcellularLocation>
        <location evidence="1">Cytoplasm</location>
    </subcellularLocation>
</comment>
<evidence type="ECO:0000313" key="12">
    <source>
        <dbReference type="Proteomes" id="UP001190465"/>
    </source>
</evidence>
<gene>
    <name evidence="11" type="ORF">MU0053_000961</name>
</gene>
<evidence type="ECO:0000256" key="1">
    <source>
        <dbReference type="ARBA" id="ARBA00004496"/>
    </source>
</evidence>
<evidence type="ECO:0000256" key="7">
    <source>
        <dbReference type="ARBA" id="ARBA00023004"/>
    </source>
</evidence>
<dbReference type="PANTHER" id="PTHR33202">
    <property type="entry name" value="ZINC UPTAKE REGULATION PROTEIN"/>
    <property type="match status" value="1"/>
</dbReference>
<evidence type="ECO:0000256" key="3">
    <source>
        <dbReference type="ARBA" id="ARBA00022490"/>
    </source>
</evidence>
<dbReference type="Proteomes" id="UP001190465">
    <property type="component" value="Chromosome"/>
</dbReference>